<dbReference type="EMBL" id="BMUB01000013">
    <property type="protein sequence ID" value="GGU90871.1"/>
    <property type="molecule type" value="Genomic_DNA"/>
</dbReference>
<keyword evidence="7 8" id="KW-0472">Membrane</keyword>
<keyword evidence="3 8" id="KW-0812">Transmembrane</keyword>
<evidence type="ECO:0000256" key="6">
    <source>
        <dbReference type="ARBA" id="ARBA00023118"/>
    </source>
</evidence>
<dbReference type="GO" id="GO:0000166">
    <property type="term" value="F:nucleotide binding"/>
    <property type="evidence" value="ECO:0007669"/>
    <property type="project" value="UniProtKB-KW"/>
</dbReference>
<keyword evidence="6" id="KW-0051">Antiviral defense</keyword>
<gene>
    <name evidence="10" type="ORF">GCM10010502_50040</name>
</gene>
<dbReference type="OrthoDB" id="4320081at2"/>
<dbReference type="GeneID" id="97488015"/>
<proteinExistence type="predicted"/>
<reference evidence="10" key="2">
    <citation type="submission" date="2020-09" db="EMBL/GenBank/DDBJ databases">
        <authorList>
            <person name="Sun Q."/>
            <person name="Ohkuma M."/>
        </authorList>
    </citation>
    <scope>NUCLEOTIDE SEQUENCE</scope>
    <source>
        <strain evidence="10">JCM 4434</strain>
    </source>
</reference>
<evidence type="ECO:0000256" key="8">
    <source>
        <dbReference type="SAM" id="Phobius"/>
    </source>
</evidence>
<evidence type="ECO:0000256" key="3">
    <source>
        <dbReference type="ARBA" id="ARBA00022692"/>
    </source>
</evidence>
<evidence type="ECO:0000259" key="9">
    <source>
        <dbReference type="Pfam" id="PF18967"/>
    </source>
</evidence>
<dbReference type="GO" id="GO:0005886">
    <property type="term" value="C:plasma membrane"/>
    <property type="evidence" value="ECO:0007669"/>
    <property type="project" value="UniProtKB-SubCell"/>
</dbReference>
<keyword evidence="5 8" id="KW-1133">Transmembrane helix</keyword>
<dbReference type="AlphaFoldDB" id="A0A8H9LS69"/>
<dbReference type="RefSeq" id="WP_107048713.1">
    <property type="nucleotide sequence ID" value="NZ_BMUB01000013.1"/>
</dbReference>
<evidence type="ECO:0000256" key="1">
    <source>
        <dbReference type="ARBA" id="ARBA00004236"/>
    </source>
</evidence>
<dbReference type="Proteomes" id="UP000610124">
    <property type="component" value="Unassembled WGS sequence"/>
</dbReference>
<evidence type="ECO:0000256" key="5">
    <source>
        <dbReference type="ARBA" id="ARBA00022989"/>
    </source>
</evidence>
<sequence length="176" mass="18029">MSDPPTTVAPANTLPAPPPGTALLAELRTEIARADSKAAVLVAALGVIVGVLGGLLTSTGWAPQQLSGAAKVLLALGGLGIAVSLVALLLAVLPRFRRSNWRPGRPLGYFGDIRLAAEQGLLADALADTERLAADAVRAALAENSLIVSRKHSWVRVGILSFGAGLFPLVTALFLG</sequence>
<evidence type="ECO:0000313" key="11">
    <source>
        <dbReference type="Proteomes" id="UP000610124"/>
    </source>
</evidence>
<feature type="transmembrane region" description="Helical" evidence="8">
    <location>
        <begin position="154"/>
        <end position="175"/>
    </location>
</feature>
<name>A0A8H9LS69_KITAU</name>
<feature type="domain" description="Pycsar effector protein" evidence="9">
    <location>
        <begin position="22"/>
        <end position="175"/>
    </location>
</feature>
<protein>
    <recommendedName>
        <fullName evidence="9">Pycsar effector protein domain-containing protein</fullName>
    </recommendedName>
</protein>
<evidence type="ECO:0000256" key="2">
    <source>
        <dbReference type="ARBA" id="ARBA00022475"/>
    </source>
</evidence>
<evidence type="ECO:0000256" key="7">
    <source>
        <dbReference type="ARBA" id="ARBA00023136"/>
    </source>
</evidence>
<evidence type="ECO:0000313" key="10">
    <source>
        <dbReference type="EMBL" id="GGU90871.1"/>
    </source>
</evidence>
<feature type="transmembrane region" description="Helical" evidence="8">
    <location>
        <begin position="38"/>
        <end position="61"/>
    </location>
</feature>
<comment type="caution">
    <text evidence="10">The sequence shown here is derived from an EMBL/GenBank/DDBJ whole genome shotgun (WGS) entry which is preliminary data.</text>
</comment>
<organism evidence="10 11">
    <name type="scientific">Kitasatospora aureofaciens</name>
    <name type="common">Streptomyces aureofaciens</name>
    <dbReference type="NCBI Taxonomy" id="1894"/>
    <lineage>
        <taxon>Bacteria</taxon>
        <taxon>Bacillati</taxon>
        <taxon>Actinomycetota</taxon>
        <taxon>Actinomycetes</taxon>
        <taxon>Kitasatosporales</taxon>
        <taxon>Streptomycetaceae</taxon>
        <taxon>Kitasatospora</taxon>
    </lineage>
</organism>
<comment type="subcellular location">
    <subcellularLocation>
        <location evidence="1">Cell membrane</location>
    </subcellularLocation>
</comment>
<evidence type="ECO:0000256" key="4">
    <source>
        <dbReference type="ARBA" id="ARBA00022741"/>
    </source>
</evidence>
<keyword evidence="4" id="KW-0547">Nucleotide-binding</keyword>
<reference evidence="10" key="1">
    <citation type="journal article" date="2014" name="Int. J. Syst. Evol. Microbiol.">
        <title>Complete genome sequence of Corynebacterium casei LMG S-19264T (=DSM 44701T), isolated from a smear-ripened cheese.</title>
        <authorList>
            <consortium name="US DOE Joint Genome Institute (JGI-PGF)"/>
            <person name="Walter F."/>
            <person name="Albersmeier A."/>
            <person name="Kalinowski J."/>
            <person name="Ruckert C."/>
        </authorList>
    </citation>
    <scope>NUCLEOTIDE SEQUENCE</scope>
    <source>
        <strain evidence="10">JCM 4434</strain>
    </source>
</reference>
<feature type="transmembrane region" description="Helical" evidence="8">
    <location>
        <begin position="73"/>
        <end position="93"/>
    </location>
</feature>
<accession>A0A8H9LS69</accession>
<dbReference type="GO" id="GO:0051607">
    <property type="term" value="P:defense response to virus"/>
    <property type="evidence" value="ECO:0007669"/>
    <property type="project" value="UniProtKB-KW"/>
</dbReference>
<dbReference type="InterPro" id="IPR043760">
    <property type="entry name" value="PycTM_dom"/>
</dbReference>
<dbReference type="Pfam" id="PF18967">
    <property type="entry name" value="PycTM"/>
    <property type="match status" value="1"/>
</dbReference>
<keyword evidence="2" id="KW-1003">Cell membrane</keyword>